<dbReference type="NCBIfam" id="TIGR01451">
    <property type="entry name" value="B_ant_repeat"/>
    <property type="match status" value="1"/>
</dbReference>
<protein>
    <recommendedName>
        <fullName evidence="2">SpaA-like prealbumin fold domain-containing protein</fullName>
    </recommendedName>
</protein>
<comment type="caution">
    <text evidence="3">The sequence shown here is derived from an EMBL/GenBank/DDBJ whole genome shotgun (WGS) entry which is preliminary data.</text>
</comment>
<feature type="domain" description="SpaA-like prealbumin fold" evidence="2">
    <location>
        <begin position="240"/>
        <end position="356"/>
    </location>
</feature>
<evidence type="ECO:0000256" key="1">
    <source>
        <dbReference type="SAM" id="SignalP"/>
    </source>
</evidence>
<dbReference type="Pfam" id="PF20674">
    <property type="entry name" value="SpaA_3"/>
    <property type="match status" value="2"/>
</dbReference>
<dbReference type="EMBL" id="JBDIME010000009">
    <property type="protein sequence ID" value="MEN2790444.1"/>
    <property type="molecule type" value="Genomic_DNA"/>
</dbReference>
<keyword evidence="1" id="KW-0732">Signal</keyword>
<sequence length="622" mass="63345">MTSKRLKECAATLLVVLGWLFFAPAAMAANCSIATSQGSTGPSGWQTYCWIDFSTYNDTTARSGSGQNFSLTLQDGTVMSFNLKVTSTAALDSVAAPSWSGAAIGNTAFLGIAGQPVLYQLTNSTSATITMSNIRLTPPPGATGGSQYMIVAADGESTNDGETLSFQTNGGNWVQLDQVGPITGSTYPTLSGIGTNTFTETGATGTVGAYIGGTSTPTTVTTTLVGGGLEGAMFAVRYASIRLYTQISGIRLNAADQFAFSINSTTTGTALAAGATSGTSLGPFTAAALATASAVPVTLIQSMASGSVSALTHYRSSLTCTNSAGSSTPLPSGVITSSYSFGALQYGDVVQCTYTEVTFPHLTLKKALAASGRQFSTDQFELDIDQGATNVATTTTTGTGATVTNGTTAQTQVAAGTAYTLYEDVAGTTVLNQYTATMACTNANAGSTTTLPSSPGGTITPSLGDIVTCTITNTKRAANAQLTILKSSTLVSDPVNGTINPKFLPGAIVRYTFTVANTGPSTVTNNSVWLIDTLPAQLRVGTSSSPIFTQGSPTSGLTFTTGTDIRYSSSATAPTTFAGCTYTPTSAYDAAVRFVCLNPKGTMAGSTGTPPSFTLSIQAQVN</sequence>
<keyword evidence="4" id="KW-1185">Reference proteome</keyword>
<dbReference type="InterPro" id="IPR047589">
    <property type="entry name" value="DUF11_rpt"/>
</dbReference>
<dbReference type="RefSeq" id="WP_343889343.1">
    <property type="nucleotide sequence ID" value="NZ_BAAAEH010000021.1"/>
</dbReference>
<feature type="signal peptide" evidence="1">
    <location>
        <begin position="1"/>
        <end position="28"/>
    </location>
</feature>
<dbReference type="Proteomes" id="UP001419910">
    <property type="component" value="Unassembled WGS sequence"/>
</dbReference>
<evidence type="ECO:0000259" key="2">
    <source>
        <dbReference type="Pfam" id="PF20674"/>
    </source>
</evidence>
<name>A0ABU9Y3Q8_9SPHN</name>
<reference evidence="3 4" key="1">
    <citation type="submission" date="2024-05" db="EMBL/GenBank/DDBJ databases">
        <authorList>
            <person name="Liu Q."/>
            <person name="Xin Y.-H."/>
        </authorList>
    </citation>
    <scope>NUCLEOTIDE SEQUENCE [LARGE SCALE GENOMIC DNA]</scope>
    <source>
        <strain evidence="3 4">CGMCC 1.10181</strain>
    </source>
</reference>
<proteinExistence type="predicted"/>
<feature type="domain" description="SpaA-like prealbumin fold" evidence="2">
    <location>
        <begin position="361"/>
        <end position="475"/>
    </location>
</feature>
<gene>
    <name evidence="3" type="ORF">ABC974_12465</name>
</gene>
<evidence type="ECO:0000313" key="3">
    <source>
        <dbReference type="EMBL" id="MEN2790444.1"/>
    </source>
</evidence>
<dbReference type="InterPro" id="IPR048834">
    <property type="entry name" value="SpaA_pre-album"/>
</dbReference>
<organism evidence="3 4">
    <name type="scientific">Sphingomonas oligophenolica</name>
    <dbReference type="NCBI Taxonomy" id="301154"/>
    <lineage>
        <taxon>Bacteria</taxon>
        <taxon>Pseudomonadati</taxon>
        <taxon>Pseudomonadota</taxon>
        <taxon>Alphaproteobacteria</taxon>
        <taxon>Sphingomonadales</taxon>
        <taxon>Sphingomonadaceae</taxon>
        <taxon>Sphingomonas</taxon>
    </lineage>
</organism>
<feature type="chain" id="PRO_5045217622" description="SpaA-like prealbumin fold domain-containing protein" evidence="1">
    <location>
        <begin position="29"/>
        <end position="622"/>
    </location>
</feature>
<evidence type="ECO:0000313" key="4">
    <source>
        <dbReference type="Proteomes" id="UP001419910"/>
    </source>
</evidence>
<accession>A0ABU9Y3Q8</accession>